<evidence type="ECO:0000313" key="2">
    <source>
        <dbReference type="Proteomes" id="UP001221898"/>
    </source>
</evidence>
<sequence length="196" mass="21547">MAYTHLSGYYFVQCLGKNLTSTPPQVIIDSVTDSVIGHNGDIAGKPHVSSDGRYMVTPNPRYRQVSVQAITLQGELQLSRQLYTTLHVSDLTFQPSFTESNQYAIVATSKTRTDLLISDLSTGKSEVLKNLKDPIPSKSWPWSEANRVVVSSGLFGQYLVTPSAESLFVLNGKQNSPHCEVSDIKRGNTVVWVGEV</sequence>
<proteinExistence type="predicted"/>
<dbReference type="EMBL" id="JAINUG010000033">
    <property type="protein sequence ID" value="KAJ8408762.1"/>
    <property type="molecule type" value="Genomic_DNA"/>
</dbReference>
<comment type="caution">
    <text evidence="1">The sequence shown here is derived from an EMBL/GenBank/DDBJ whole genome shotgun (WGS) entry which is preliminary data.</text>
</comment>
<organism evidence="1 2">
    <name type="scientific">Aldrovandia affinis</name>
    <dbReference type="NCBI Taxonomy" id="143900"/>
    <lineage>
        <taxon>Eukaryota</taxon>
        <taxon>Metazoa</taxon>
        <taxon>Chordata</taxon>
        <taxon>Craniata</taxon>
        <taxon>Vertebrata</taxon>
        <taxon>Euteleostomi</taxon>
        <taxon>Actinopterygii</taxon>
        <taxon>Neopterygii</taxon>
        <taxon>Teleostei</taxon>
        <taxon>Notacanthiformes</taxon>
        <taxon>Halosauridae</taxon>
        <taxon>Aldrovandia</taxon>
    </lineage>
</organism>
<dbReference type="AlphaFoldDB" id="A0AAD7WTK7"/>
<reference evidence="1" key="1">
    <citation type="journal article" date="2023" name="Science">
        <title>Genome structures resolve the early diversification of teleost fishes.</title>
        <authorList>
            <person name="Parey E."/>
            <person name="Louis A."/>
            <person name="Montfort J."/>
            <person name="Bouchez O."/>
            <person name="Roques C."/>
            <person name="Iampietro C."/>
            <person name="Lluch J."/>
            <person name="Castinel A."/>
            <person name="Donnadieu C."/>
            <person name="Desvignes T."/>
            <person name="Floi Bucao C."/>
            <person name="Jouanno E."/>
            <person name="Wen M."/>
            <person name="Mejri S."/>
            <person name="Dirks R."/>
            <person name="Jansen H."/>
            <person name="Henkel C."/>
            <person name="Chen W.J."/>
            <person name="Zahm M."/>
            <person name="Cabau C."/>
            <person name="Klopp C."/>
            <person name="Thompson A.W."/>
            <person name="Robinson-Rechavi M."/>
            <person name="Braasch I."/>
            <person name="Lecointre G."/>
            <person name="Bobe J."/>
            <person name="Postlethwait J.H."/>
            <person name="Berthelot C."/>
            <person name="Roest Crollius H."/>
            <person name="Guiguen Y."/>
        </authorList>
    </citation>
    <scope>NUCLEOTIDE SEQUENCE</scope>
    <source>
        <strain evidence="1">NC1722</strain>
    </source>
</reference>
<name>A0AAD7WTK7_9TELE</name>
<evidence type="ECO:0000313" key="1">
    <source>
        <dbReference type="EMBL" id="KAJ8408762.1"/>
    </source>
</evidence>
<keyword evidence="2" id="KW-1185">Reference proteome</keyword>
<dbReference type="SUPFAM" id="SSF82171">
    <property type="entry name" value="DPP6 N-terminal domain-like"/>
    <property type="match status" value="1"/>
</dbReference>
<accession>A0AAD7WTK7</accession>
<protein>
    <recommendedName>
        <fullName evidence="3">Follistatin-like protein 5</fullName>
    </recommendedName>
</protein>
<evidence type="ECO:0008006" key="3">
    <source>
        <dbReference type="Google" id="ProtNLM"/>
    </source>
</evidence>
<dbReference type="Proteomes" id="UP001221898">
    <property type="component" value="Unassembled WGS sequence"/>
</dbReference>
<gene>
    <name evidence="1" type="ORF">AAFF_G00245800</name>
</gene>